<accession>A0A653E4L5</accession>
<reference evidence="1" key="1">
    <citation type="submission" date="2019-02" db="EMBL/GenBank/DDBJ databases">
        <authorList>
            <consortium name="Genoscope - CEA"/>
            <person name="William W."/>
        </authorList>
    </citation>
    <scope>NUCLEOTIDE SEQUENCE [LARGE SCALE GENOMIC DNA]</scope>
    <source>
        <strain evidence="1">YSy11</strain>
    </source>
</reference>
<evidence type="ECO:0000313" key="1">
    <source>
        <dbReference type="EMBL" id="VEV97568.1"/>
    </source>
</evidence>
<name>A0A653E4L5_9PSED</name>
<dbReference type="EMBL" id="LR215729">
    <property type="protein sequence ID" value="VEV97568.1"/>
    <property type="molecule type" value="Genomic_DNA"/>
</dbReference>
<dbReference type="AlphaFoldDB" id="A0A653E4L5"/>
<gene>
    <name evidence="1" type="ORF">PMYSY11_2523</name>
</gene>
<organism evidence="1">
    <name type="scientific">Pseudomonas marincola</name>
    <dbReference type="NCBI Taxonomy" id="437900"/>
    <lineage>
        <taxon>Bacteria</taxon>
        <taxon>Pseudomonadati</taxon>
        <taxon>Pseudomonadota</taxon>
        <taxon>Gammaproteobacteria</taxon>
        <taxon>Pseudomonadales</taxon>
        <taxon>Pseudomonadaceae</taxon>
        <taxon>Pseudomonas</taxon>
    </lineage>
</organism>
<proteinExistence type="predicted"/>
<dbReference type="RefSeq" id="WP_150548420.1">
    <property type="nucleotide sequence ID" value="NZ_LR215729.2"/>
</dbReference>
<sequence>MSNTTLTLALNSQLRDLFQRYEAHTQVTPEQYVEALLAKTLPTLQAVVEALDEAGGDSEAMAQLFASKMAQMAQPAAPAQA</sequence>
<protein>
    <submittedName>
        <fullName evidence="1">Uncharacterized protein</fullName>
    </submittedName>
</protein>